<comment type="caution">
    <text evidence="2">The sequence shown here is derived from an EMBL/GenBank/DDBJ whole genome shotgun (WGS) entry which is preliminary data.</text>
</comment>
<evidence type="ECO:0000256" key="1">
    <source>
        <dbReference type="SAM" id="MobiDB-lite"/>
    </source>
</evidence>
<name>A0AAV7KPK6_PLEWA</name>
<evidence type="ECO:0000313" key="3">
    <source>
        <dbReference type="Proteomes" id="UP001066276"/>
    </source>
</evidence>
<protein>
    <submittedName>
        <fullName evidence="2">Uncharacterized protein</fullName>
    </submittedName>
</protein>
<organism evidence="2 3">
    <name type="scientific">Pleurodeles waltl</name>
    <name type="common">Iberian ribbed newt</name>
    <dbReference type="NCBI Taxonomy" id="8319"/>
    <lineage>
        <taxon>Eukaryota</taxon>
        <taxon>Metazoa</taxon>
        <taxon>Chordata</taxon>
        <taxon>Craniata</taxon>
        <taxon>Vertebrata</taxon>
        <taxon>Euteleostomi</taxon>
        <taxon>Amphibia</taxon>
        <taxon>Batrachia</taxon>
        <taxon>Caudata</taxon>
        <taxon>Salamandroidea</taxon>
        <taxon>Salamandridae</taxon>
        <taxon>Pleurodelinae</taxon>
        <taxon>Pleurodeles</taxon>
    </lineage>
</organism>
<sequence length="230" mass="24038">MELGGGHSMEPGEAQPGAHQGAEATARSQGDFKELGWGAQQVSEGTSRTGGHRKEAGTQQGSRGHSIEALTLPGETSGNTKKPGTQQGSQQGASDAARHQRAQQGARGHSNEPSDTERRQGHSMEPATLQGASGHRKEPGTQHKVGHNLECSELGLGRSQQGDRGCSMDSGEAQQGARRGTARSQEGHSKEPGGAQQGARRGTARTKIRARDTAKIQDNSKGQGQRCVGQ</sequence>
<proteinExistence type="predicted"/>
<feature type="compositionally biased region" description="Polar residues" evidence="1">
    <location>
        <begin position="40"/>
        <end position="49"/>
    </location>
</feature>
<feature type="compositionally biased region" description="Basic and acidic residues" evidence="1">
    <location>
        <begin position="109"/>
        <end position="122"/>
    </location>
</feature>
<dbReference type="Proteomes" id="UP001066276">
    <property type="component" value="Chromosome 12"/>
</dbReference>
<feature type="compositionally biased region" description="Polar residues" evidence="1">
    <location>
        <begin position="74"/>
        <end position="85"/>
    </location>
</feature>
<reference evidence="2" key="1">
    <citation type="journal article" date="2022" name="bioRxiv">
        <title>Sequencing and chromosome-scale assembly of the giantPleurodeles waltlgenome.</title>
        <authorList>
            <person name="Brown T."/>
            <person name="Elewa A."/>
            <person name="Iarovenko S."/>
            <person name="Subramanian E."/>
            <person name="Araus A.J."/>
            <person name="Petzold A."/>
            <person name="Susuki M."/>
            <person name="Suzuki K.-i.T."/>
            <person name="Hayashi T."/>
            <person name="Toyoda A."/>
            <person name="Oliveira C."/>
            <person name="Osipova E."/>
            <person name="Leigh N.D."/>
            <person name="Simon A."/>
            <person name="Yun M.H."/>
        </authorList>
    </citation>
    <scope>NUCLEOTIDE SEQUENCE</scope>
    <source>
        <strain evidence="2">20211129_DDA</strain>
        <tissue evidence="2">Liver</tissue>
    </source>
</reference>
<gene>
    <name evidence="2" type="ORF">NDU88_000917</name>
</gene>
<feature type="compositionally biased region" description="Low complexity" evidence="1">
    <location>
        <begin position="86"/>
        <end position="95"/>
    </location>
</feature>
<evidence type="ECO:0000313" key="2">
    <source>
        <dbReference type="EMBL" id="KAJ1080723.1"/>
    </source>
</evidence>
<dbReference type="AlphaFoldDB" id="A0AAV7KPK6"/>
<accession>A0AAV7KPK6</accession>
<dbReference type="EMBL" id="JANPWB010000016">
    <property type="protein sequence ID" value="KAJ1080723.1"/>
    <property type="molecule type" value="Genomic_DNA"/>
</dbReference>
<keyword evidence="3" id="KW-1185">Reference proteome</keyword>
<feature type="region of interest" description="Disordered" evidence="1">
    <location>
        <begin position="1"/>
        <end position="230"/>
    </location>
</feature>